<reference evidence="3" key="1">
    <citation type="submission" date="2025-08" db="UniProtKB">
        <authorList>
            <consortium name="RefSeq"/>
        </authorList>
    </citation>
    <scope>IDENTIFICATION</scope>
    <source>
        <tissue evidence="3">Testes</tissue>
    </source>
</reference>
<dbReference type="InterPro" id="IPR009019">
    <property type="entry name" value="KH_sf_prok-type"/>
</dbReference>
<dbReference type="SUPFAM" id="SSF54814">
    <property type="entry name" value="Prokaryotic type KH domain (KH-domain type II)"/>
    <property type="match status" value="1"/>
</dbReference>
<feature type="non-terminal residue" evidence="3">
    <location>
        <position position="405"/>
    </location>
</feature>
<evidence type="ECO:0000256" key="1">
    <source>
        <dbReference type="SAM" id="MobiDB-lite"/>
    </source>
</evidence>
<dbReference type="PANTHER" id="PTHR42698:SF1">
    <property type="entry name" value="GTPASE ERA, MITOCHONDRIAL"/>
    <property type="match status" value="1"/>
</dbReference>
<feature type="region of interest" description="Disordered" evidence="1">
    <location>
        <begin position="233"/>
        <end position="254"/>
    </location>
</feature>
<sequence length="405" mass="46478">HQLGRSMVVDPRNVFEEADIVMVLVDVSNKWTRFKLDSDIIMTLNSYPNVKSLLVLNKIDTVQKKNLLLSITAQLTEGIVNGKSFEIDAVIAKRLGSVESGSSMKADYVSVMHKMINRLEKDRKRKLELEKISQSGIDKRRIEAIVEQWKKRQELQDSDGQPNEVISHDKSTEIKDLWMQNFSTKKTNQMSPSVDSKLNRGEDMVGYESQGLFTGEAVLEDKTQKQASVIVKSGDRLSESHENVRDTEHSNMGGEMFDENTDCKLHDSFADESVDCKDANDFQGVEAILRHSDLSDDVLRSKGLSDKDLKWIKHQLKLEQKRRTKKQLLRKTGWPNFDGVFMISALFNDGIDDLQDYLFTQARPGEWEYHPDLFTDQGPETVIYEIVRSKLLEYLPEEVPYQLEQ</sequence>
<name>A0ABM0MAH7_SACKO</name>
<organism evidence="2 3">
    <name type="scientific">Saccoglossus kowalevskii</name>
    <name type="common">Acorn worm</name>
    <dbReference type="NCBI Taxonomy" id="10224"/>
    <lineage>
        <taxon>Eukaryota</taxon>
        <taxon>Metazoa</taxon>
        <taxon>Hemichordata</taxon>
        <taxon>Enteropneusta</taxon>
        <taxon>Harrimaniidae</taxon>
        <taxon>Saccoglossus</taxon>
    </lineage>
</organism>
<evidence type="ECO:0000313" key="2">
    <source>
        <dbReference type="Proteomes" id="UP000694865"/>
    </source>
</evidence>
<feature type="non-terminal residue" evidence="3">
    <location>
        <position position="1"/>
    </location>
</feature>
<protein>
    <submittedName>
        <fullName evidence="3">Uncharacterized protein LOC102807525</fullName>
    </submittedName>
</protein>
<evidence type="ECO:0000313" key="3">
    <source>
        <dbReference type="RefSeq" id="XP_006817018.1"/>
    </source>
</evidence>
<dbReference type="RefSeq" id="XP_006817018.1">
    <property type="nucleotide sequence ID" value="XM_006816955.1"/>
</dbReference>
<dbReference type="Proteomes" id="UP000694865">
    <property type="component" value="Unplaced"/>
</dbReference>
<dbReference type="PANTHER" id="PTHR42698">
    <property type="entry name" value="GTPASE ERA"/>
    <property type="match status" value="1"/>
</dbReference>
<dbReference type="SUPFAM" id="SSF52540">
    <property type="entry name" value="P-loop containing nucleoside triphosphate hydrolases"/>
    <property type="match status" value="1"/>
</dbReference>
<dbReference type="InterPro" id="IPR005662">
    <property type="entry name" value="GTPase_Era-like"/>
</dbReference>
<proteinExistence type="predicted"/>
<dbReference type="Gene3D" id="3.40.50.300">
    <property type="entry name" value="P-loop containing nucleotide triphosphate hydrolases"/>
    <property type="match status" value="1"/>
</dbReference>
<gene>
    <name evidence="3" type="primary">LOC102807525</name>
</gene>
<keyword evidence="2" id="KW-1185">Reference proteome</keyword>
<dbReference type="GeneID" id="102807525"/>
<feature type="compositionally biased region" description="Basic and acidic residues" evidence="1">
    <location>
        <begin position="233"/>
        <end position="249"/>
    </location>
</feature>
<dbReference type="InterPro" id="IPR027417">
    <property type="entry name" value="P-loop_NTPase"/>
</dbReference>
<accession>A0ABM0MAH7</accession>